<dbReference type="EMBL" id="ADFV01058448">
    <property type="status" value="NOT_ANNOTATED_CDS"/>
    <property type="molecule type" value="Genomic_DNA"/>
</dbReference>
<proteinExistence type="predicted"/>
<feature type="compositionally biased region" description="Basic and acidic residues" evidence="1">
    <location>
        <begin position="1"/>
        <end position="16"/>
    </location>
</feature>
<feature type="region of interest" description="Disordered" evidence="1">
    <location>
        <begin position="1"/>
        <end position="21"/>
    </location>
</feature>
<name>A0A2I3HQ03_NOMLE</name>
<dbReference type="EMBL" id="ADFV01058449">
    <property type="status" value="NOT_ANNOTATED_CDS"/>
    <property type="molecule type" value="Genomic_DNA"/>
</dbReference>
<dbReference type="GeneTree" id="ENSGT00950000183075"/>
<dbReference type="EMBL" id="ADFV01058450">
    <property type="status" value="NOT_ANNOTATED_CDS"/>
    <property type="molecule type" value="Genomic_DNA"/>
</dbReference>
<organism evidence="2 3">
    <name type="scientific">Nomascus leucogenys</name>
    <name type="common">Northern white-cheeked gibbon</name>
    <name type="synonym">Hylobates leucogenys</name>
    <dbReference type="NCBI Taxonomy" id="61853"/>
    <lineage>
        <taxon>Eukaryota</taxon>
        <taxon>Metazoa</taxon>
        <taxon>Chordata</taxon>
        <taxon>Craniata</taxon>
        <taxon>Vertebrata</taxon>
        <taxon>Euteleostomi</taxon>
        <taxon>Mammalia</taxon>
        <taxon>Eutheria</taxon>
        <taxon>Euarchontoglires</taxon>
        <taxon>Primates</taxon>
        <taxon>Haplorrhini</taxon>
        <taxon>Catarrhini</taxon>
        <taxon>Hylobatidae</taxon>
        <taxon>Nomascus</taxon>
    </lineage>
</organism>
<dbReference type="Ensembl" id="ENSNLET00000048956.1">
    <property type="protein sequence ID" value="ENSNLEP00000045580.1"/>
    <property type="gene ID" value="ENSNLEG00000005032.3"/>
</dbReference>
<protein>
    <submittedName>
        <fullName evidence="2">Ubiquitin protein ligase E3 component n-recognin 3</fullName>
    </submittedName>
</protein>
<dbReference type="EMBL" id="ADFV01058455">
    <property type="status" value="NOT_ANNOTATED_CDS"/>
    <property type="molecule type" value="Genomic_DNA"/>
</dbReference>
<reference evidence="2" key="2">
    <citation type="submission" date="2025-08" db="UniProtKB">
        <authorList>
            <consortium name="Ensembl"/>
        </authorList>
    </citation>
    <scope>IDENTIFICATION</scope>
</reference>
<dbReference type="AlphaFoldDB" id="A0A2I3HQ03"/>
<keyword evidence="3" id="KW-1185">Reference proteome</keyword>
<dbReference type="EMBL" id="ADFV01058447">
    <property type="status" value="NOT_ANNOTATED_CDS"/>
    <property type="molecule type" value="Genomic_DNA"/>
</dbReference>
<evidence type="ECO:0000256" key="1">
    <source>
        <dbReference type="SAM" id="MobiDB-lite"/>
    </source>
</evidence>
<evidence type="ECO:0000313" key="2">
    <source>
        <dbReference type="Ensembl" id="ENSNLEP00000045580.1"/>
    </source>
</evidence>
<reference evidence="2 3" key="1">
    <citation type="submission" date="2012-10" db="EMBL/GenBank/DDBJ databases">
        <authorList>
            <consortium name="Gibbon Genome Sequencing Consortium"/>
        </authorList>
    </citation>
    <scope>NUCLEOTIDE SEQUENCE [LARGE SCALE GENOMIC DNA]</scope>
</reference>
<dbReference type="Proteomes" id="UP000001073">
    <property type="component" value="Chromosome 22a"/>
</dbReference>
<dbReference type="EMBL" id="ADFV01058452">
    <property type="status" value="NOT_ANNOTATED_CDS"/>
    <property type="molecule type" value="Genomic_DNA"/>
</dbReference>
<gene>
    <name evidence="2" type="primary">UBR3</name>
</gene>
<dbReference type="EMBL" id="ADFV01058453">
    <property type="status" value="NOT_ANNOTATED_CDS"/>
    <property type="molecule type" value="Genomic_DNA"/>
</dbReference>
<accession>A0A2I3HQ03</accession>
<dbReference type="EMBL" id="ADFV01058456">
    <property type="status" value="NOT_ANNOTATED_CDS"/>
    <property type="molecule type" value="Genomic_DNA"/>
</dbReference>
<evidence type="ECO:0000313" key="3">
    <source>
        <dbReference type="Proteomes" id="UP000001073"/>
    </source>
</evidence>
<dbReference type="EMBL" id="ADFV01058451">
    <property type="status" value="NOT_ANNOTATED_CDS"/>
    <property type="molecule type" value="Genomic_DNA"/>
</dbReference>
<dbReference type="EMBL" id="ADFV01058454">
    <property type="status" value="NOT_ANNOTATED_CDS"/>
    <property type="molecule type" value="Genomic_DNA"/>
</dbReference>
<reference evidence="2" key="3">
    <citation type="submission" date="2025-09" db="UniProtKB">
        <authorList>
            <consortium name="Ensembl"/>
        </authorList>
    </citation>
    <scope>IDENTIFICATION</scope>
</reference>
<sequence>MKDIKNTTQKKYRDYSKTPGSPDNDFLFMYSVARLGNRRFVKTKCIDLIYIPLMKEHMLVSARFLSTSMKSLSLLLCW</sequence>